<name>A0A4U5NZN8_STECR</name>
<dbReference type="GO" id="GO:0030659">
    <property type="term" value="C:cytoplasmic vesicle membrane"/>
    <property type="evidence" value="ECO:0007669"/>
    <property type="project" value="TreeGrafter"/>
</dbReference>
<proteinExistence type="inferred from homology"/>
<dbReference type="GO" id="GO:0006897">
    <property type="term" value="P:endocytosis"/>
    <property type="evidence" value="ECO:0007669"/>
    <property type="project" value="TreeGrafter"/>
</dbReference>
<dbReference type="InterPro" id="IPR000731">
    <property type="entry name" value="SSD"/>
</dbReference>
<comment type="caution">
    <text evidence="9">The sequence shown here is derived from an EMBL/GenBank/DDBJ whole genome shotgun (WGS) entry which is preliminary data.</text>
</comment>
<keyword evidence="6" id="KW-0325">Glycoprotein</keyword>
<reference evidence="9 10" key="2">
    <citation type="journal article" date="2019" name="G3 (Bethesda)">
        <title>Hybrid Assembly of the Genome of the Entomopathogenic Nematode Steinernema carpocapsae Identifies the X-Chromosome.</title>
        <authorList>
            <person name="Serra L."/>
            <person name="Macchietto M."/>
            <person name="Macias-Munoz A."/>
            <person name="McGill C.J."/>
            <person name="Rodriguez I.M."/>
            <person name="Rodriguez B."/>
            <person name="Murad R."/>
            <person name="Mortazavi A."/>
        </authorList>
    </citation>
    <scope>NUCLEOTIDE SEQUENCE [LARGE SCALE GENOMIC DNA]</scope>
    <source>
        <strain evidence="9 10">ALL</strain>
    </source>
</reference>
<dbReference type="STRING" id="34508.A0A4U5NZN8"/>
<evidence type="ECO:0000256" key="3">
    <source>
        <dbReference type="ARBA" id="ARBA00022692"/>
    </source>
</evidence>
<keyword evidence="4 7" id="KW-1133">Transmembrane helix</keyword>
<organism evidence="9 10">
    <name type="scientific">Steinernema carpocapsae</name>
    <name type="common">Entomopathogenic nematode</name>
    <dbReference type="NCBI Taxonomy" id="34508"/>
    <lineage>
        <taxon>Eukaryota</taxon>
        <taxon>Metazoa</taxon>
        <taxon>Ecdysozoa</taxon>
        <taxon>Nematoda</taxon>
        <taxon>Chromadorea</taxon>
        <taxon>Rhabditida</taxon>
        <taxon>Tylenchina</taxon>
        <taxon>Panagrolaimomorpha</taxon>
        <taxon>Strongyloidoidea</taxon>
        <taxon>Steinernematidae</taxon>
        <taxon>Steinernema</taxon>
    </lineage>
</organism>
<evidence type="ECO:0000256" key="6">
    <source>
        <dbReference type="ARBA" id="ARBA00023180"/>
    </source>
</evidence>
<evidence type="ECO:0000313" key="9">
    <source>
        <dbReference type="EMBL" id="TKR89126.1"/>
    </source>
</evidence>
<dbReference type="GO" id="GO:0005886">
    <property type="term" value="C:plasma membrane"/>
    <property type="evidence" value="ECO:0007669"/>
    <property type="project" value="TreeGrafter"/>
</dbReference>
<keyword evidence="10" id="KW-1185">Reference proteome</keyword>
<dbReference type="OrthoDB" id="5819432at2759"/>
<gene>
    <name evidence="9" type="ORF">L596_013271</name>
</gene>
<feature type="transmembrane region" description="Helical" evidence="7">
    <location>
        <begin position="394"/>
        <end position="422"/>
    </location>
</feature>
<dbReference type="EMBL" id="AZBU02000003">
    <property type="protein sequence ID" value="TKR89126.1"/>
    <property type="molecule type" value="Genomic_DNA"/>
</dbReference>
<comment type="subcellular location">
    <subcellularLocation>
        <location evidence="1">Membrane</location>
        <topology evidence="1">Multi-pass membrane protein</topology>
    </subcellularLocation>
</comment>
<feature type="transmembrane region" description="Helical" evidence="7">
    <location>
        <begin position="256"/>
        <end position="277"/>
    </location>
</feature>
<keyword evidence="5 7" id="KW-0472">Membrane</keyword>
<protein>
    <recommendedName>
        <fullName evidence="8">SSD domain-containing protein</fullName>
    </recommendedName>
</protein>
<accession>A0A4U5NZN8</accession>
<dbReference type="InterPro" id="IPR003392">
    <property type="entry name" value="PTHD_SSD"/>
</dbReference>
<evidence type="ECO:0000256" key="7">
    <source>
        <dbReference type="SAM" id="Phobius"/>
    </source>
</evidence>
<keyword evidence="3 7" id="KW-0812">Transmembrane</keyword>
<evidence type="ECO:0000256" key="2">
    <source>
        <dbReference type="ARBA" id="ARBA00005585"/>
    </source>
</evidence>
<dbReference type="GO" id="GO:0018996">
    <property type="term" value="P:molting cycle, collagen and cuticulin-based cuticle"/>
    <property type="evidence" value="ECO:0007669"/>
    <property type="project" value="TreeGrafter"/>
</dbReference>
<feature type="transmembrane region" description="Helical" evidence="7">
    <location>
        <begin position="298"/>
        <end position="318"/>
    </location>
</feature>
<evidence type="ECO:0000256" key="4">
    <source>
        <dbReference type="ARBA" id="ARBA00022989"/>
    </source>
</evidence>
<dbReference type="Gene3D" id="1.20.1640.10">
    <property type="entry name" value="Multidrug efflux transporter AcrB transmembrane domain"/>
    <property type="match status" value="1"/>
</dbReference>
<feature type="transmembrane region" description="Helical" evidence="7">
    <location>
        <begin position="368"/>
        <end position="388"/>
    </location>
</feature>
<sequence>MQLLSIVVLTRTHGLSLSFLTIGLSSGIFLNFKIVRDVHYLYAPLDAEWKAEEEVFHKNWAATDEQFYPGKDVLRRKGLYLIVTSKDGGSILRRDQAQDFLVLLDWIATENFTTPEGIRYNYRDICLQFQNDCFTNSHARFVADIYSKSDQRKFNITYPKFYSEYSTEPIDMMNTIGGATLDSNGNVKAAEAWMILYQLKQHSERMMELSSHFEQAISERIKSDRIPTHLLNVYYFHSQTFDLELAAENRRVAPRFSLTFAILVTFSVLCTFNIRWLDIGGVKTPVIDWVLSKPGMGVVGVVATLMAIISATGLLLIFDVKFVDMCTVMPFLSLTIGIDDTFLMLAAWHETDRKASVEDRIEASMRHAAVSISITSLTDTLAFLIGAITPLPAVLYFCYYSAAAIAFIFLYSMTIFVAFLSLQGRWEEQCRNSTFYVETKALDSYEKASSLERL</sequence>
<dbReference type="Proteomes" id="UP000298663">
    <property type="component" value="Unassembled WGS sequence"/>
</dbReference>
<dbReference type="AlphaFoldDB" id="A0A4U5NZN8"/>
<evidence type="ECO:0000259" key="8">
    <source>
        <dbReference type="PROSITE" id="PS50156"/>
    </source>
</evidence>
<feature type="domain" description="SSD" evidence="8">
    <location>
        <begin position="254"/>
        <end position="422"/>
    </location>
</feature>
<evidence type="ECO:0000256" key="1">
    <source>
        <dbReference type="ARBA" id="ARBA00004141"/>
    </source>
</evidence>
<dbReference type="PANTHER" id="PTHR10796:SF124">
    <property type="entry name" value="SSD DOMAIN-CONTAINING PROTEIN"/>
    <property type="match status" value="1"/>
</dbReference>
<dbReference type="PROSITE" id="PS50156">
    <property type="entry name" value="SSD"/>
    <property type="match status" value="1"/>
</dbReference>
<evidence type="ECO:0000256" key="5">
    <source>
        <dbReference type="ARBA" id="ARBA00023136"/>
    </source>
</evidence>
<reference evidence="9 10" key="1">
    <citation type="journal article" date="2015" name="Genome Biol.">
        <title>Comparative genomics of Steinernema reveals deeply conserved gene regulatory networks.</title>
        <authorList>
            <person name="Dillman A.R."/>
            <person name="Macchietto M."/>
            <person name="Porter C.F."/>
            <person name="Rogers A."/>
            <person name="Williams B."/>
            <person name="Antoshechkin I."/>
            <person name="Lee M.M."/>
            <person name="Goodwin Z."/>
            <person name="Lu X."/>
            <person name="Lewis E.E."/>
            <person name="Goodrich-Blair H."/>
            <person name="Stock S.P."/>
            <person name="Adams B.J."/>
            <person name="Sternberg P.W."/>
            <person name="Mortazavi A."/>
        </authorList>
    </citation>
    <scope>NUCLEOTIDE SEQUENCE [LARGE SCALE GENOMIC DNA]</scope>
    <source>
        <strain evidence="9 10">ALL</strain>
    </source>
</reference>
<dbReference type="InterPro" id="IPR051697">
    <property type="entry name" value="Patched_domain-protein"/>
</dbReference>
<dbReference type="PANTHER" id="PTHR10796">
    <property type="entry name" value="PATCHED-RELATED"/>
    <property type="match status" value="1"/>
</dbReference>
<dbReference type="Pfam" id="PF02460">
    <property type="entry name" value="Patched"/>
    <property type="match status" value="1"/>
</dbReference>
<evidence type="ECO:0000313" key="10">
    <source>
        <dbReference type="Proteomes" id="UP000298663"/>
    </source>
</evidence>
<dbReference type="SUPFAM" id="SSF82866">
    <property type="entry name" value="Multidrug efflux transporter AcrB transmembrane domain"/>
    <property type="match status" value="1"/>
</dbReference>
<comment type="similarity">
    <text evidence="2">Belongs to the patched family.</text>
</comment>